<dbReference type="EMBL" id="JACRWI010000001">
    <property type="protein sequence ID" value="MBC6000620.1"/>
    <property type="molecule type" value="Genomic_DNA"/>
</dbReference>
<keyword evidence="2" id="KW-1185">Reference proteome</keyword>
<comment type="caution">
    <text evidence="1">The sequence shown here is derived from an EMBL/GenBank/DDBJ whole genome shotgun (WGS) entry which is preliminary data.</text>
</comment>
<accession>A0ABR7JV96</accession>
<name>A0ABR7JV96_9FIRM</name>
<organism evidence="1 2">
    <name type="scientific">Veillonella hominis</name>
    <dbReference type="NCBI Taxonomy" id="2764330"/>
    <lineage>
        <taxon>Bacteria</taxon>
        <taxon>Bacillati</taxon>
        <taxon>Bacillota</taxon>
        <taxon>Negativicutes</taxon>
        <taxon>Veillonellales</taxon>
        <taxon>Veillonellaceae</taxon>
        <taxon>Veillonella</taxon>
    </lineage>
</organism>
<gene>
    <name evidence="1" type="ORF">H8892_01440</name>
</gene>
<dbReference type="Proteomes" id="UP000640363">
    <property type="component" value="Unassembled WGS sequence"/>
</dbReference>
<evidence type="ECO:0000313" key="1">
    <source>
        <dbReference type="EMBL" id="MBC6000620.1"/>
    </source>
</evidence>
<reference evidence="1 2" key="1">
    <citation type="submission" date="2020-08" db="EMBL/GenBank/DDBJ databases">
        <authorList>
            <person name="Liu C."/>
            <person name="Sun Q."/>
        </authorList>
    </citation>
    <scope>NUCLEOTIDE SEQUENCE [LARGE SCALE GENOMIC DNA]</scope>
    <source>
        <strain evidence="1 2">NSJ-78</strain>
    </source>
</reference>
<sequence length="188" mass="22008">MNASDYRAYRDEQVIRKELNKPKTTKESHTNNYSYTVTQSSKTIITTKEQAIKDTLLSYKRLNNKYLELNEMINHYTPTANIAKYGDIASRTNKKHDISDEIVKHEKIAIQLINTSMMRLHIKDCLYSTTALTHSEILYLINAYVDEREKISYAKSKRIIKKIVSLNIKIPTIEQAKKYLNEKYNENP</sequence>
<proteinExistence type="predicted"/>
<protein>
    <submittedName>
        <fullName evidence="1">Uncharacterized protein</fullName>
    </submittedName>
</protein>
<dbReference type="RefSeq" id="WP_120054979.1">
    <property type="nucleotide sequence ID" value="NZ_JACRWI010000001.1"/>
</dbReference>
<evidence type="ECO:0000313" key="2">
    <source>
        <dbReference type="Proteomes" id="UP000640363"/>
    </source>
</evidence>